<dbReference type="AlphaFoldDB" id="A0A3D2X8F7"/>
<accession>A0A3D2X8F7</accession>
<keyword evidence="1" id="KW-0472">Membrane</keyword>
<keyword evidence="1" id="KW-0812">Transmembrane</keyword>
<dbReference type="EMBL" id="DPVV01000383">
    <property type="protein sequence ID" value="HCL03017.1"/>
    <property type="molecule type" value="Genomic_DNA"/>
</dbReference>
<evidence type="ECO:0000256" key="1">
    <source>
        <dbReference type="SAM" id="Phobius"/>
    </source>
</evidence>
<comment type="caution">
    <text evidence="2">The sequence shown here is derived from an EMBL/GenBank/DDBJ whole genome shotgun (WGS) entry which is preliminary data.</text>
</comment>
<evidence type="ECO:0000313" key="3">
    <source>
        <dbReference type="Proteomes" id="UP000262969"/>
    </source>
</evidence>
<keyword evidence="1" id="KW-1133">Transmembrane helix</keyword>
<name>A0A3D2X8F7_9FIRM</name>
<feature type="transmembrane region" description="Helical" evidence="1">
    <location>
        <begin position="25"/>
        <end position="44"/>
    </location>
</feature>
<organism evidence="2 3">
    <name type="scientific">Lachnoclostridium phytofermentans</name>
    <dbReference type="NCBI Taxonomy" id="66219"/>
    <lineage>
        <taxon>Bacteria</taxon>
        <taxon>Bacillati</taxon>
        <taxon>Bacillota</taxon>
        <taxon>Clostridia</taxon>
        <taxon>Lachnospirales</taxon>
        <taxon>Lachnospiraceae</taxon>
    </lineage>
</organism>
<reference evidence="2 3" key="1">
    <citation type="journal article" date="2018" name="Nat. Biotechnol.">
        <title>A standardized bacterial taxonomy based on genome phylogeny substantially revises the tree of life.</title>
        <authorList>
            <person name="Parks D.H."/>
            <person name="Chuvochina M."/>
            <person name="Waite D.W."/>
            <person name="Rinke C."/>
            <person name="Skarshewski A."/>
            <person name="Chaumeil P.A."/>
            <person name="Hugenholtz P."/>
        </authorList>
    </citation>
    <scope>NUCLEOTIDE SEQUENCE [LARGE SCALE GENOMIC DNA]</scope>
    <source>
        <strain evidence="2">UBA11728</strain>
    </source>
</reference>
<dbReference type="Proteomes" id="UP000262969">
    <property type="component" value="Unassembled WGS sequence"/>
</dbReference>
<gene>
    <name evidence="2" type="ORF">DHW61_11515</name>
</gene>
<evidence type="ECO:0000313" key="2">
    <source>
        <dbReference type="EMBL" id="HCL03017.1"/>
    </source>
</evidence>
<proteinExistence type="predicted"/>
<sequence>MKKEQALKTKKAKQEPLLRHIKRNWHLYAFLVIPIAYYIIFRYIPMFGNIIAFCRYR</sequence>
<protein>
    <submittedName>
        <fullName evidence="2">Protein lplB</fullName>
    </submittedName>
</protein>
<feature type="non-terminal residue" evidence="2">
    <location>
        <position position="57"/>
    </location>
</feature>